<keyword evidence="3" id="KW-1185">Reference proteome</keyword>
<dbReference type="EMBL" id="KZ613488">
    <property type="protein sequence ID" value="PMD19695.1"/>
    <property type="molecule type" value="Genomic_DNA"/>
</dbReference>
<dbReference type="STRING" id="1745343.A0A2J6Q092"/>
<reference evidence="2 3" key="1">
    <citation type="submission" date="2016-05" db="EMBL/GenBank/DDBJ databases">
        <title>A degradative enzymes factory behind the ericoid mycorrhizal symbiosis.</title>
        <authorList>
            <consortium name="DOE Joint Genome Institute"/>
            <person name="Martino E."/>
            <person name="Morin E."/>
            <person name="Grelet G."/>
            <person name="Kuo A."/>
            <person name="Kohler A."/>
            <person name="Daghino S."/>
            <person name="Barry K."/>
            <person name="Choi C."/>
            <person name="Cichocki N."/>
            <person name="Clum A."/>
            <person name="Copeland A."/>
            <person name="Hainaut M."/>
            <person name="Haridas S."/>
            <person name="Labutti K."/>
            <person name="Lindquist E."/>
            <person name="Lipzen A."/>
            <person name="Khouja H.-R."/>
            <person name="Murat C."/>
            <person name="Ohm R."/>
            <person name="Olson A."/>
            <person name="Spatafora J."/>
            <person name="Veneault-Fourrey C."/>
            <person name="Henrissat B."/>
            <person name="Grigoriev I."/>
            <person name="Martin F."/>
            <person name="Perotto S."/>
        </authorList>
    </citation>
    <scope>NUCLEOTIDE SEQUENCE [LARGE SCALE GENOMIC DNA]</scope>
    <source>
        <strain evidence="2 3">UAMH 7357</strain>
    </source>
</reference>
<feature type="region of interest" description="Disordered" evidence="1">
    <location>
        <begin position="383"/>
        <end position="452"/>
    </location>
</feature>
<feature type="compositionally biased region" description="Polar residues" evidence="1">
    <location>
        <begin position="411"/>
        <end position="422"/>
    </location>
</feature>
<dbReference type="AlphaFoldDB" id="A0A2J6Q092"/>
<evidence type="ECO:0000313" key="2">
    <source>
        <dbReference type="EMBL" id="PMD19695.1"/>
    </source>
</evidence>
<sequence length="548" mass="60873">MPKAQLNIDLQCLLCIKNPKFSDVSHLLTHISSKSHLAARFKLEIQAQSDGGARSKLDDFNFWYRASNIDALLADRMAAKEHKKTKKSRNLTESSSIPIKTENNQQSVSGSMRATLFAETPVQGFRAPVPRMHLWPTATNTTPYSEWDRSPTAHVYETPTARRQVPNFSRPETPPAAKIDPELVTPWKANPEDEEKGTCSKFGEKLTDSAKLKGVIYPGMDLFDSATPEMKRKRNQKKDGAILGQMLATSRDTAPAEISYHPNGDFRASRDIFGPLSTENSPEIPSPKKRKSRKPTTTTLFNIPVNAPRQRAPRGKKAAAGSPRKQQRHPMLAPPPVFFQLAPSFNQINAGFGRRVTTEEDEEFRLTVEDMGKKRNFSIFQDATQASPARTETPLEDDRFDLPGATRGLPSYSSEAQSSSRFPVSPTPVPKPASYRPYGKENGIPELPAQQNARRAPSAPVSLSHGYPPQMFLNHTSLNPLYNPMGFARSFGGFAPPTYNMTNVPMGFGTTFHGDFKPSGPMLQQQQPQGEDMGAKNNDFENSMHFTL</sequence>
<feature type="compositionally biased region" description="Polar residues" evidence="1">
    <location>
        <begin position="91"/>
        <end position="110"/>
    </location>
</feature>
<accession>A0A2J6Q092</accession>
<name>A0A2J6Q092_9HELO</name>
<organism evidence="2 3">
    <name type="scientific">Hyaloscypha hepaticicola</name>
    <dbReference type="NCBI Taxonomy" id="2082293"/>
    <lineage>
        <taxon>Eukaryota</taxon>
        <taxon>Fungi</taxon>
        <taxon>Dikarya</taxon>
        <taxon>Ascomycota</taxon>
        <taxon>Pezizomycotina</taxon>
        <taxon>Leotiomycetes</taxon>
        <taxon>Helotiales</taxon>
        <taxon>Hyaloscyphaceae</taxon>
        <taxon>Hyaloscypha</taxon>
    </lineage>
</organism>
<evidence type="ECO:0000313" key="3">
    <source>
        <dbReference type="Proteomes" id="UP000235672"/>
    </source>
</evidence>
<evidence type="ECO:0000256" key="1">
    <source>
        <dbReference type="SAM" id="MobiDB-lite"/>
    </source>
</evidence>
<gene>
    <name evidence="2" type="ORF">NA56DRAFT_660400</name>
</gene>
<feature type="region of interest" description="Disordered" evidence="1">
    <location>
        <begin position="248"/>
        <end position="330"/>
    </location>
</feature>
<dbReference type="OrthoDB" id="5428259at2759"/>
<protein>
    <submittedName>
        <fullName evidence="2">Uncharacterized protein</fullName>
    </submittedName>
</protein>
<proteinExistence type="predicted"/>
<dbReference type="Proteomes" id="UP000235672">
    <property type="component" value="Unassembled WGS sequence"/>
</dbReference>
<feature type="region of interest" description="Disordered" evidence="1">
    <location>
        <begin position="80"/>
        <end position="110"/>
    </location>
</feature>
<feature type="region of interest" description="Disordered" evidence="1">
    <location>
        <begin position="521"/>
        <end position="548"/>
    </location>
</feature>